<organism evidence="2 3">
    <name type="scientific">Lederbergia citrea</name>
    <dbReference type="NCBI Taxonomy" id="2833581"/>
    <lineage>
        <taxon>Bacteria</taxon>
        <taxon>Bacillati</taxon>
        <taxon>Bacillota</taxon>
        <taxon>Bacilli</taxon>
        <taxon>Bacillales</taxon>
        <taxon>Bacillaceae</taxon>
        <taxon>Lederbergia</taxon>
    </lineage>
</organism>
<accession>A0A942Z5P0</accession>
<reference evidence="2 3" key="1">
    <citation type="submission" date="2021-05" db="EMBL/GenBank/DDBJ databases">
        <title>Novel Bacillus species.</title>
        <authorList>
            <person name="Liu G."/>
        </authorList>
    </citation>
    <scope>NUCLEOTIDE SEQUENCE [LARGE SCALE GENOMIC DNA]</scope>
    <source>
        <strain evidence="2 3">FJAT-49682</strain>
    </source>
</reference>
<sequence length="115" mass="13042">MYTYDSFESLGAFTLLRPVFVTFMIISLLLFFVMLIPRFKNKFINGTAVISLSAISILVSSQLLFYSGIIVDEVGLGGDAVSTYIYLAIVGLSIINPYLFFTQRKEKNKRQDLFF</sequence>
<feature type="transmembrane region" description="Helical" evidence="1">
    <location>
        <begin position="48"/>
        <end position="71"/>
    </location>
</feature>
<comment type="caution">
    <text evidence="2">The sequence shown here is derived from an EMBL/GenBank/DDBJ whole genome shotgun (WGS) entry which is preliminary data.</text>
</comment>
<evidence type="ECO:0000313" key="2">
    <source>
        <dbReference type="EMBL" id="MBS4223141.1"/>
    </source>
</evidence>
<protein>
    <submittedName>
        <fullName evidence="2">Uncharacterized protein</fullName>
    </submittedName>
</protein>
<dbReference type="EMBL" id="JAGYPN010000002">
    <property type="protein sequence ID" value="MBS4223141.1"/>
    <property type="molecule type" value="Genomic_DNA"/>
</dbReference>
<gene>
    <name evidence="2" type="ORF">KHA91_10340</name>
</gene>
<proteinExistence type="predicted"/>
<keyword evidence="1" id="KW-1133">Transmembrane helix</keyword>
<dbReference type="AlphaFoldDB" id="A0A942Z5P0"/>
<keyword evidence="1" id="KW-0812">Transmembrane</keyword>
<feature type="transmembrane region" description="Helical" evidence="1">
    <location>
        <begin position="83"/>
        <end position="101"/>
    </location>
</feature>
<dbReference type="Proteomes" id="UP000676456">
    <property type="component" value="Unassembled WGS sequence"/>
</dbReference>
<keyword evidence="3" id="KW-1185">Reference proteome</keyword>
<feature type="transmembrane region" description="Helical" evidence="1">
    <location>
        <begin position="15"/>
        <end position="36"/>
    </location>
</feature>
<name>A0A942Z5P0_9BACI</name>
<dbReference type="RefSeq" id="WP_213098176.1">
    <property type="nucleotide sequence ID" value="NZ_JAGYPN010000002.1"/>
</dbReference>
<keyword evidence="1" id="KW-0472">Membrane</keyword>
<evidence type="ECO:0000313" key="3">
    <source>
        <dbReference type="Proteomes" id="UP000676456"/>
    </source>
</evidence>
<evidence type="ECO:0000256" key="1">
    <source>
        <dbReference type="SAM" id="Phobius"/>
    </source>
</evidence>